<dbReference type="Pfam" id="PF00698">
    <property type="entry name" value="Acyl_transf_1"/>
    <property type="match status" value="1"/>
</dbReference>
<dbReference type="SUPFAM" id="SSF53901">
    <property type="entry name" value="Thiolase-like"/>
    <property type="match status" value="1"/>
</dbReference>
<feature type="region of interest" description="Disordered" evidence="8">
    <location>
        <begin position="1172"/>
        <end position="1199"/>
    </location>
</feature>
<dbReference type="InterPro" id="IPR049551">
    <property type="entry name" value="PKS_DH_C"/>
</dbReference>
<dbReference type="Pfam" id="PF22621">
    <property type="entry name" value="CurL-like_PKS_C"/>
    <property type="match status" value="1"/>
</dbReference>
<evidence type="ECO:0000256" key="2">
    <source>
        <dbReference type="ARBA" id="ARBA00022450"/>
    </source>
</evidence>
<name>A0ABU2NYT6_9ACTN</name>
<keyword evidence="4" id="KW-0808">Transferase</keyword>
<dbReference type="Gene3D" id="3.40.47.10">
    <property type="match status" value="1"/>
</dbReference>
<dbReference type="InterPro" id="IPR020807">
    <property type="entry name" value="PKS_DH"/>
</dbReference>
<dbReference type="Pfam" id="PF21089">
    <property type="entry name" value="PKS_DH_N"/>
    <property type="match status" value="1"/>
</dbReference>
<dbReference type="InterPro" id="IPR009081">
    <property type="entry name" value="PP-bd_ACP"/>
</dbReference>
<dbReference type="SUPFAM" id="SSF55048">
    <property type="entry name" value="Probable ACP-binding domain of malonyl-CoA ACP transacylase"/>
    <property type="match status" value="1"/>
</dbReference>
<keyword evidence="2" id="KW-0596">Phosphopantetheine</keyword>
<dbReference type="InterPro" id="IPR020806">
    <property type="entry name" value="PKS_PP-bd"/>
</dbReference>
<dbReference type="PROSITE" id="PS00606">
    <property type="entry name" value="KS3_1"/>
    <property type="match status" value="1"/>
</dbReference>
<dbReference type="PANTHER" id="PTHR43775">
    <property type="entry name" value="FATTY ACID SYNTHASE"/>
    <property type="match status" value="1"/>
</dbReference>
<dbReference type="Pfam" id="PF00109">
    <property type="entry name" value="ketoacyl-synt"/>
    <property type="match status" value="1"/>
</dbReference>
<dbReference type="SMART" id="SM00826">
    <property type="entry name" value="PKS_DH"/>
    <property type="match status" value="1"/>
</dbReference>
<evidence type="ECO:0000256" key="1">
    <source>
        <dbReference type="ARBA" id="ARBA00004792"/>
    </source>
</evidence>
<dbReference type="InterPro" id="IPR016035">
    <property type="entry name" value="Acyl_Trfase/lysoPLipase"/>
</dbReference>
<keyword evidence="13" id="KW-1185">Reference proteome</keyword>
<dbReference type="Gene3D" id="1.10.1200.10">
    <property type="entry name" value="ACP-like"/>
    <property type="match status" value="1"/>
</dbReference>
<reference evidence="13" key="1">
    <citation type="submission" date="2023-07" db="EMBL/GenBank/DDBJ databases">
        <title>30 novel species of actinomycetes from the DSMZ collection.</title>
        <authorList>
            <person name="Nouioui I."/>
        </authorList>
    </citation>
    <scope>NUCLEOTIDE SEQUENCE [LARGE SCALE GENOMIC DNA]</scope>
    <source>
        <strain evidence="13">DSM 42041</strain>
    </source>
</reference>
<dbReference type="InterPro" id="IPR042104">
    <property type="entry name" value="PKS_dehydratase_sf"/>
</dbReference>
<evidence type="ECO:0000313" key="12">
    <source>
        <dbReference type="EMBL" id="MDT0382151.1"/>
    </source>
</evidence>
<dbReference type="SMART" id="SM01294">
    <property type="entry name" value="PKS_PP_betabranch"/>
    <property type="match status" value="1"/>
</dbReference>
<protein>
    <submittedName>
        <fullName evidence="12">Beta-ketoacyl synthase N-terminal-like domain-containing protein</fullName>
    </submittedName>
</protein>
<dbReference type="InterPro" id="IPR049552">
    <property type="entry name" value="PKS_DH_N"/>
</dbReference>
<proteinExistence type="predicted"/>
<dbReference type="SUPFAM" id="SSF47336">
    <property type="entry name" value="ACP-like"/>
    <property type="match status" value="1"/>
</dbReference>
<organism evidence="12 13">
    <name type="scientific">Streptomyces hazeniae</name>
    <dbReference type="NCBI Taxonomy" id="3075538"/>
    <lineage>
        <taxon>Bacteria</taxon>
        <taxon>Bacillati</taxon>
        <taxon>Actinomycetota</taxon>
        <taxon>Actinomycetes</taxon>
        <taxon>Kitasatosporales</taxon>
        <taxon>Streptomycetaceae</taxon>
        <taxon>Streptomyces</taxon>
    </lineage>
</organism>
<feature type="domain" description="Ketosynthase family 3 (KS3)" evidence="10">
    <location>
        <begin position="7"/>
        <end position="422"/>
    </location>
</feature>
<evidence type="ECO:0000259" key="9">
    <source>
        <dbReference type="PROSITE" id="PS50075"/>
    </source>
</evidence>
<keyword evidence="3" id="KW-0597">Phosphoprotein</keyword>
<comment type="caution">
    <text evidence="7">Lacks conserved residue(s) required for the propagation of feature annotation.</text>
</comment>
<keyword evidence="6" id="KW-0012">Acyltransferase</keyword>
<dbReference type="InterPro" id="IPR050091">
    <property type="entry name" value="PKS_NRPS_Biosynth_Enz"/>
</dbReference>
<gene>
    <name evidence="12" type="ORF">RM572_25650</name>
</gene>
<sequence length="1308" mass="140998">MTEAYTDVPIAIVGMGIRFPGNNNTPQDFADFLNNGRSGITKLPEGRLPQGVPDDVCTDGGYLTAIDGFDSGFFNISPREAAFIDPQHRLTLETAWEALENAGIDPTSLRHGDTGVYVAVTGMDYAMEIARLPVDQVELYAGTGMFHCGASGRVSYFMGLRGPSMSVDGACASSLVAVHLAVQGLRMGECSLALCGAANLISDPAYPVMASRSGVLADDARCKTFDEAGDGYVRGEGVAMIALKRLDDARRDGDRVLALIRGSAVRQDGESAALMAPNGKAQALLMRAALNNAGLAADDIQYVEAHGTGTALGDPIEISGITEVFSGSHSADKPIVVGSVKTNIGHLESTAGMAGLIKTVLQLQNRTIYPHLNFATPSRSIPWDRSPVRIPVEPTPWTGGSRRALVNSYGATGTIASVVLEEADPEPSSSTQHDSVDAPVVFTLSAKNARSLHGQLDAYAAFLTDTGDTDLADLCYTSNVGRAHHPWRVAAAVRSTAELTRFIDRQRSHHDRRPPTTARKHIALMFSGGGSQYPGMGLPLYQRFPVFKTHIDRCSDLFESFVDYSVRDEILRDTDGQPIPTGAGVLTARLFSLEYALAKLWLSMGVRPSVLIGHSLGEIVAATIAGIFSLEDAVQLVSRRGELLDKTSTGAMAAVEAPREQIEALLTSHPDLSLGAVNGPSQCVVSGGANSLAEVAARLESAGVKVKRLQVPVASHSPLMDEISDDYRAVLEQMEYSEPEFAIASTTTGRIAQPGEMTRPDHWMRHLHDTVDFADAFRAIEDRGRHIFLEIGPGTELTGMGRECASDEGHLWLGSMHRSDRSGTTMLQSASRLYSAGLPISWKNWHQGAEGTRVTLPTYAFDRKPYWLPQPDGTVTTTTSAQLHPLLGQEVPSDPEHLAEPRTFESRISASRPAYLAEHDLNGTPVFPGTGFVEMLMALQDAVFGETTRPVHELTFHEPLFLSANSVALRTCAHQEPEGALRVEITSRIGSVDHTVDRLHVSAHIKPHTDHDDGTNLRRTADRLRPLPTSEDTAELTLNTADLDAHFQQHGAGYGPTFRTLRRAERYVDATVIGVIEGRRAAPADFLHPALLAGALQSSAGLFHDRMAEDTAFVSVGAEQAQLFRKPRGTVLRSILRAVHNEEEQVTAELAVLDEDGSPVFCMTGLRFQRVSTAPTSPRHGTSKDHSQSADPSANEHAAQTPAFDLQEWNGMSEEQRRESANAFLLATVTQLLHYSDPGDIPEGVSFFELGMDSLIAVRLKNVAETAFRVPLDARTIFQNPTVEALADALVSKAAPDAPTEGASDEQA</sequence>
<dbReference type="SUPFAM" id="SSF52151">
    <property type="entry name" value="FabD/lysophospholipase-like"/>
    <property type="match status" value="1"/>
</dbReference>
<dbReference type="Proteomes" id="UP001183414">
    <property type="component" value="Unassembled WGS sequence"/>
</dbReference>
<dbReference type="InterPro" id="IPR014043">
    <property type="entry name" value="Acyl_transferase_dom"/>
</dbReference>
<dbReference type="SMART" id="SM00823">
    <property type="entry name" value="PKS_PP"/>
    <property type="match status" value="1"/>
</dbReference>
<keyword evidence="5" id="KW-0045">Antibiotic biosynthesis</keyword>
<dbReference type="PANTHER" id="PTHR43775:SF37">
    <property type="entry name" value="SI:DKEY-61P9.11"/>
    <property type="match status" value="1"/>
</dbReference>
<dbReference type="SMART" id="SM00825">
    <property type="entry name" value="PKS_KS"/>
    <property type="match status" value="1"/>
</dbReference>
<dbReference type="Pfam" id="PF02801">
    <property type="entry name" value="Ketoacyl-synt_C"/>
    <property type="match status" value="1"/>
</dbReference>
<dbReference type="InterPro" id="IPR049900">
    <property type="entry name" value="PKS_mFAS_DH"/>
</dbReference>
<feature type="domain" description="Carrier" evidence="9">
    <location>
        <begin position="1216"/>
        <end position="1294"/>
    </location>
</feature>
<dbReference type="Gene3D" id="3.40.366.10">
    <property type="entry name" value="Malonyl-Coenzyme A Acyl Carrier Protein, domain 2"/>
    <property type="match status" value="1"/>
</dbReference>
<evidence type="ECO:0000313" key="13">
    <source>
        <dbReference type="Proteomes" id="UP001183414"/>
    </source>
</evidence>
<dbReference type="Gene3D" id="3.30.70.3290">
    <property type="match status" value="1"/>
</dbReference>
<accession>A0ABU2NYT6</accession>
<dbReference type="PROSITE" id="PS52019">
    <property type="entry name" value="PKS_MFAS_DH"/>
    <property type="match status" value="1"/>
</dbReference>
<feature type="region of interest" description="C-terminal hotdog fold" evidence="7">
    <location>
        <begin position="1035"/>
        <end position="1177"/>
    </location>
</feature>
<dbReference type="EMBL" id="JAVREQ010000031">
    <property type="protein sequence ID" value="MDT0382151.1"/>
    <property type="molecule type" value="Genomic_DNA"/>
</dbReference>
<feature type="domain" description="PKS/mFAS DH" evidence="11">
    <location>
        <begin position="884"/>
        <end position="1177"/>
    </location>
</feature>
<evidence type="ECO:0000256" key="3">
    <source>
        <dbReference type="ARBA" id="ARBA00022553"/>
    </source>
</evidence>
<dbReference type="InterPro" id="IPR001227">
    <property type="entry name" value="Ac_transferase_dom_sf"/>
</dbReference>
<dbReference type="Pfam" id="PF00550">
    <property type="entry name" value="PP-binding"/>
    <property type="match status" value="1"/>
</dbReference>
<dbReference type="InterPro" id="IPR020841">
    <property type="entry name" value="PKS_Beta-ketoAc_synthase_dom"/>
</dbReference>
<evidence type="ECO:0000259" key="11">
    <source>
        <dbReference type="PROSITE" id="PS52019"/>
    </source>
</evidence>
<dbReference type="InterPro" id="IPR014031">
    <property type="entry name" value="Ketoacyl_synth_C"/>
</dbReference>
<evidence type="ECO:0000259" key="10">
    <source>
        <dbReference type="PROSITE" id="PS52004"/>
    </source>
</evidence>
<dbReference type="InterPro" id="IPR014030">
    <property type="entry name" value="Ketoacyl_synth_N"/>
</dbReference>
<comment type="caution">
    <text evidence="12">The sequence shown here is derived from an EMBL/GenBank/DDBJ whole genome shotgun (WGS) entry which is preliminary data.</text>
</comment>
<evidence type="ECO:0000256" key="4">
    <source>
        <dbReference type="ARBA" id="ARBA00022679"/>
    </source>
</evidence>
<evidence type="ECO:0000256" key="7">
    <source>
        <dbReference type="PROSITE-ProRule" id="PRU01363"/>
    </source>
</evidence>
<dbReference type="Gene3D" id="3.10.129.110">
    <property type="entry name" value="Polyketide synthase dehydratase"/>
    <property type="match status" value="1"/>
</dbReference>
<dbReference type="PROSITE" id="PS50075">
    <property type="entry name" value="CARRIER"/>
    <property type="match status" value="1"/>
</dbReference>
<dbReference type="SMART" id="SM00827">
    <property type="entry name" value="PKS_AT"/>
    <property type="match status" value="1"/>
</dbReference>
<evidence type="ECO:0000256" key="5">
    <source>
        <dbReference type="ARBA" id="ARBA00023194"/>
    </source>
</evidence>
<evidence type="ECO:0000256" key="8">
    <source>
        <dbReference type="SAM" id="MobiDB-lite"/>
    </source>
</evidence>
<dbReference type="PROSITE" id="PS52004">
    <property type="entry name" value="KS3_2"/>
    <property type="match status" value="1"/>
</dbReference>
<dbReference type="Pfam" id="PF14765">
    <property type="entry name" value="PS-DH"/>
    <property type="match status" value="1"/>
</dbReference>
<comment type="pathway">
    <text evidence="1">Antibiotic biosynthesis.</text>
</comment>
<dbReference type="InterPro" id="IPR016039">
    <property type="entry name" value="Thiolase-like"/>
</dbReference>
<evidence type="ECO:0000256" key="6">
    <source>
        <dbReference type="ARBA" id="ARBA00023315"/>
    </source>
</evidence>
<dbReference type="CDD" id="cd00833">
    <property type="entry name" value="PKS"/>
    <property type="match status" value="1"/>
</dbReference>
<dbReference type="InterPro" id="IPR016036">
    <property type="entry name" value="Malonyl_transacylase_ACP-bd"/>
</dbReference>
<dbReference type="InterPro" id="IPR036736">
    <property type="entry name" value="ACP-like_sf"/>
</dbReference>
<dbReference type="InterPro" id="IPR018201">
    <property type="entry name" value="Ketoacyl_synth_AS"/>
</dbReference>
<dbReference type="RefSeq" id="WP_311675760.1">
    <property type="nucleotide sequence ID" value="NZ_JAVREQ010000031.1"/>
</dbReference>
<feature type="region of interest" description="N-terminal hotdog fold" evidence="7">
    <location>
        <begin position="884"/>
        <end position="1012"/>
    </location>
</feature>